<evidence type="ECO:0000313" key="2">
    <source>
        <dbReference type="EMBL" id="KAG5504921.1"/>
    </source>
</evidence>
<dbReference type="RefSeq" id="XP_067757182.1">
    <property type="nucleotide sequence ID" value="XM_067900353.1"/>
</dbReference>
<feature type="region of interest" description="Disordered" evidence="1">
    <location>
        <begin position="133"/>
        <end position="181"/>
    </location>
</feature>
<comment type="caution">
    <text evidence="2">The sequence shown here is derived from an EMBL/GenBank/DDBJ whole genome shotgun (WGS) entry which is preliminary data.</text>
</comment>
<accession>A0A836LAD0</accession>
<dbReference type="KEGG" id="phet:94290430"/>
<dbReference type="AlphaFoldDB" id="A0A836LAD0"/>
<reference evidence="2 3" key="1">
    <citation type="submission" date="2021-02" db="EMBL/GenBank/DDBJ databases">
        <title>Porcisia hertigi Genome sequencing and assembly.</title>
        <authorList>
            <person name="Almutairi H."/>
            <person name="Gatherer D."/>
        </authorList>
    </citation>
    <scope>NUCLEOTIDE SEQUENCE [LARGE SCALE GENOMIC DNA]</scope>
    <source>
        <strain evidence="2 3">C119</strain>
    </source>
</reference>
<sequence>MGDTFSFLDALLVAKKHQATVLFGPWDFEGNGRIDITQLRPLLLSVFPPPSFWSQQGGPTAAGDYLSASQVKKAYESVTRRRWPPSCLPSAVSAPAQDSHGYQGLTPPGPTLCEVHAIIDFLCGGETHARLESSTERRDSIEEDAPTGLFYSDGPRRRGSTKAAASTCADGRPAASHTTAMSGANHLSSDARVTLLYGSMEAIYRTFCRAAVSPGELVSDTLPIDATHLKRLAWNVDARKLKTGEGHALHRLLTAKAALVEATTSTAEEDAHLTKEAFVDLLCTL</sequence>
<organism evidence="2 3">
    <name type="scientific">Porcisia hertigi</name>
    <dbReference type="NCBI Taxonomy" id="2761500"/>
    <lineage>
        <taxon>Eukaryota</taxon>
        <taxon>Discoba</taxon>
        <taxon>Euglenozoa</taxon>
        <taxon>Kinetoplastea</taxon>
        <taxon>Metakinetoplastina</taxon>
        <taxon>Trypanosomatida</taxon>
        <taxon>Trypanosomatidae</taxon>
        <taxon>Leishmaniinae</taxon>
        <taxon>Porcisia</taxon>
    </lineage>
</organism>
<evidence type="ECO:0000256" key="1">
    <source>
        <dbReference type="SAM" id="MobiDB-lite"/>
    </source>
</evidence>
<dbReference type="Proteomes" id="UP000674318">
    <property type="component" value="Unassembled WGS sequence"/>
</dbReference>
<proteinExistence type="predicted"/>
<dbReference type="OrthoDB" id="266385at2759"/>
<keyword evidence="3" id="KW-1185">Reference proteome</keyword>
<dbReference type="GeneID" id="94290430"/>
<name>A0A836LAD0_9TRYP</name>
<gene>
    <name evidence="2" type="ORF">JKF63_04367</name>
</gene>
<dbReference type="EMBL" id="JAFJZO010000022">
    <property type="protein sequence ID" value="KAG5504921.1"/>
    <property type="molecule type" value="Genomic_DNA"/>
</dbReference>
<evidence type="ECO:0000313" key="3">
    <source>
        <dbReference type="Proteomes" id="UP000674318"/>
    </source>
</evidence>
<protein>
    <submittedName>
        <fullName evidence="2">Uncharacterized protein</fullName>
    </submittedName>
</protein>